<organism evidence="5 6">
    <name type="scientific">Aminobacter aganoensis</name>
    <dbReference type="NCBI Taxonomy" id="83264"/>
    <lineage>
        <taxon>Bacteria</taxon>
        <taxon>Pseudomonadati</taxon>
        <taxon>Pseudomonadota</taxon>
        <taxon>Alphaproteobacteria</taxon>
        <taxon>Hyphomicrobiales</taxon>
        <taxon>Phyllobacteriaceae</taxon>
        <taxon>Aminobacter</taxon>
    </lineage>
</organism>
<dbReference type="SUPFAM" id="SSF54593">
    <property type="entry name" value="Glyoxalase/Bleomycin resistance protein/Dihydroxybiphenyl dioxygenase"/>
    <property type="match status" value="1"/>
</dbReference>
<dbReference type="InterPro" id="IPR029068">
    <property type="entry name" value="Glyas_Bleomycin-R_OHBP_Dase"/>
</dbReference>
<dbReference type="Gene3D" id="3.10.180.10">
    <property type="entry name" value="2,3-Dihydroxybiphenyl 1,2-Dioxygenase, domain 1"/>
    <property type="match status" value="1"/>
</dbReference>
<evidence type="ECO:0000313" key="5">
    <source>
        <dbReference type="EMBL" id="MBB6352717.1"/>
    </source>
</evidence>
<name>A0A7X0F429_9HYPH</name>
<comment type="similarity">
    <text evidence="1">Belongs to the bleomycin resistance protein family.</text>
</comment>
<sequence length="123" mass="14229">MTDFARSIPVMPSPDIGESRDFYRDRLGFEVIGPEMDDYLIVRRGEIEIHFWKSDDRKLPEVTSCYIRGGEVPALHAEFSARAVERLSPFTVRPWNMKEFYIHDPHGNLLRFGCAPEEIEGQA</sequence>
<keyword evidence="5" id="KW-0456">Lyase</keyword>
<dbReference type="GO" id="GO:0046677">
    <property type="term" value="P:response to antibiotic"/>
    <property type="evidence" value="ECO:0007669"/>
    <property type="project" value="UniProtKB-KW"/>
</dbReference>
<dbReference type="InterPro" id="IPR000335">
    <property type="entry name" value="Bleomycin-R"/>
</dbReference>
<evidence type="ECO:0000256" key="1">
    <source>
        <dbReference type="ARBA" id="ARBA00011051"/>
    </source>
</evidence>
<reference evidence="5 6" key="1">
    <citation type="submission" date="2020-08" db="EMBL/GenBank/DDBJ databases">
        <title>Genomic Encyclopedia of Type Strains, Phase IV (KMG-IV): sequencing the most valuable type-strain genomes for metagenomic binning, comparative biology and taxonomic classification.</title>
        <authorList>
            <person name="Goeker M."/>
        </authorList>
    </citation>
    <scope>NUCLEOTIDE SEQUENCE [LARGE SCALE GENOMIC DNA]</scope>
    <source>
        <strain evidence="5 6">DSM 7051</strain>
    </source>
</reference>
<gene>
    <name evidence="5" type="ORF">GGR00_000469</name>
</gene>
<dbReference type="AlphaFoldDB" id="A0A7X0F429"/>
<feature type="domain" description="VOC" evidence="4">
    <location>
        <begin position="5"/>
        <end position="115"/>
    </location>
</feature>
<dbReference type="CDD" id="cd08349">
    <property type="entry name" value="BLMA_like"/>
    <property type="match status" value="1"/>
</dbReference>
<protein>
    <recommendedName>
        <fullName evidence="2">Bleomycin resistance protein</fullName>
    </recommendedName>
</protein>
<dbReference type="InterPro" id="IPR053863">
    <property type="entry name" value="Glyoxy/Ble-like_N"/>
</dbReference>
<dbReference type="EMBL" id="JACHOU010000001">
    <property type="protein sequence ID" value="MBB6352717.1"/>
    <property type="molecule type" value="Genomic_DNA"/>
</dbReference>
<dbReference type="Pfam" id="PF22677">
    <property type="entry name" value="Ble-like_N"/>
    <property type="match status" value="1"/>
</dbReference>
<keyword evidence="5" id="KW-0560">Oxidoreductase</keyword>
<dbReference type="GO" id="GO:0016829">
    <property type="term" value="F:lyase activity"/>
    <property type="evidence" value="ECO:0007669"/>
    <property type="project" value="UniProtKB-KW"/>
</dbReference>
<evidence type="ECO:0000256" key="2">
    <source>
        <dbReference type="ARBA" id="ARBA00021572"/>
    </source>
</evidence>
<keyword evidence="6" id="KW-1185">Reference proteome</keyword>
<evidence type="ECO:0000313" key="6">
    <source>
        <dbReference type="Proteomes" id="UP000536262"/>
    </source>
</evidence>
<dbReference type="GO" id="GO:0051213">
    <property type="term" value="F:dioxygenase activity"/>
    <property type="evidence" value="ECO:0007669"/>
    <property type="project" value="UniProtKB-KW"/>
</dbReference>
<keyword evidence="3" id="KW-0046">Antibiotic resistance</keyword>
<keyword evidence="5" id="KW-0223">Dioxygenase</keyword>
<accession>A0A7X0F429</accession>
<dbReference type="PROSITE" id="PS51819">
    <property type="entry name" value="VOC"/>
    <property type="match status" value="1"/>
</dbReference>
<dbReference type="RefSeq" id="WP_244487718.1">
    <property type="nucleotide sequence ID" value="NZ_BAABEG010000001.1"/>
</dbReference>
<proteinExistence type="inferred from homology"/>
<comment type="caution">
    <text evidence="5">The sequence shown here is derived from an EMBL/GenBank/DDBJ whole genome shotgun (WGS) entry which is preliminary data.</text>
</comment>
<evidence type="ECO:0000256" key="3">
    <source>
        <dbReference type="ARBA" id="ARBA00023251"/>
    </source>
</evidence>
<dbReference type="InterPro" id="IPR037523">
    <property type="entry name" value="VOC_core"/>
</dbReference>
<dbReference type="Proteomes" id="UP000536262">
    <property type="component" value="Unassembled WGS sequence"/>
</dbReference>
<evidence type="ECO:0000259" key="4">
    <source>
        <dbReference type="PROSITE" id="PS51819"/>
    </source>
</evidence>